<evidence type="ECO:0000256" key="2">
    <source>
        <dbReference type="ARBA" id="ARBA00001946"/>
    </source>
</evidence>
<keyword evidence="9" id="KW-0460">Magnesium</keyword>
<dbReference type="GO" id="GO:0046656">
    <property type="term" value="P:folic acid biosynthetic process"/>
    <property type="evidence" value="ECO:0007669"/>
    <property type="project" value="UniProtKB-KW"/>
</dbReference>
<dbReference type="SUPFAM" id="SSF51717">
    <property type="entry name" value="Dihydropteroate synthetase-like"/>
    <property type="match status" value="1"/>
</dbReference>
<evidence type="ECO:0000259" key="12">
    <source>
        <dbReference type="PROSITE" id="PS50972"/>
    </source>
</evidence>
<dbReference type="InterPro" id="IPR000489">
    <property type="entry name" value="Pterin-binding_dom"/>
</dbReference>
<evidence type="ECO:0000256" key="11">
    <source>
        <dbReference type="ARBA" id="ARBA00030193"/>
    </source>
</evidence>
<dbReference type="CDD" id="cd00739">
    <property type="entry name" value="DHPS"/>
    <property type="match status" value="1"/>
</dbReference>
<evidence type="ECO:0000256" key="5">
    <source>
        <dbReference type="ARBA" id="ARBA00012458"/>
    </source>
</evidence>
<reference evidence="13" key="2">
    <citation type="journal article" date="2021" name="PeerJ">
        <title>Extensive microbial diversity within the chicken gut microbiome revealed by metagenomics and culture.</title>
        <authorList>
            <person name="Gilroy R."/>
            <person name="Ravi A."/>
            <person name="Getino M."/>
            <person name="Pursley I."/>
            <person name="Horton D.L."/>
            <person name="Alikhan N.F."/>
            <person name="Baker D."/>
            <person name="Gharbi K."/>
            <person name="Hall N."/>
            <person name="Watson M."/>
            <person name="Adriaenssens E.M."/>
            <person name="Foster-Nyarko E."/>
            <person name="Jarju S."/>
            <person name="Secka A."/>
            <person name="Antonio M."/>
            <person name="Oren A."/>
            <person name="Chaudhuri R.R."/>
            <person name="La Ragione R."/>
            <person name="Hildebrand F."/>
            <person name="Pallen M.J."/>
        </authorList>
    </citation>
    <scope>NUCLEOTIDE SEQUENCE</scope>
    <source>
        <strain evidence="13">2830</strain>
    </source>
</reference>
<gene>
    <name evidence="13" type="primary">folP</name>
    <name evidence="13" type="ORF">IAB00_04830</name>
</gene>
<dbReference type="InterPro" id="IPR011005">
    <property type="entry name" value="Dihydropteroate_synth-like_sf"/>
</dbReference>
<dbReference type="Proteomes" id="UP000824124">
    <property type="component" value="Unassembled WGS sequence"/>
</dbReference>
<dbReference type="PROSITE" id="PS00792">
    <property type="entry name" value="DHPS_1"/>
    <property type="match status" value="1"/>
</dbReference>
<evidence type="ECO:0000256" key="6">
    <source>
        <dbReference type="ARBA" id="ARBA00016919"/>
    </source>
</evidence>
<dbReference type="EC" id="2.5.1.15" evidence="5"/>
<keyword evidence="8" id="KW-0479">Metal-binding</keyword>
<evidence type="ECO:0000256" key="8">
    <source>
        <dbReference type="ARBA" id="ARBA00022723"/>
    </source>
</evidence>
<dbReference type="PANTHER" id="PTHR20941">
    <property type="entry name" value="FOLATE SYNTHESIS PROTEINS"/>
    <property type="match status" value="1"/>
</dbReference>
<comment type="caution">
    <text evidence="13">The sequence shown here is derived from an EMBL/GenBank/DDBJ whole genome shotgun (WGS) entry which is preliminary data.</text>
</comment>
<evidence type="ECO:0000256" key="9">
    <source>
        <dbReference type="ARBA" id="ARBA00022842"/>
    </source>
</evidence>
<evidence type="ECO:0000313" key="14">
    <source>
        <dbReference type="Proteomes" id="UP000824124"/>
    </source>
</evidence>
<evidence type="ECO:0000256" key="10">
    <source>
        <dbReference type="ARBA" id="ARBA00022909"/>
    </source>
</evidence>
<evidence type="ECO:0000256" key="3">
    <source>
        <dbReference type="ARBA" id="ARBA00004763"/>
    </source>
</evidence>
<evidence type="ECO:0000256" key="4">
    <source>
        <dbReference type="ARBA" id="ARBA00009503"/>
    </source>
</evidence>
<comment type="catalytic activity">
    <reaction evidence="1">
        <text>(7,8-dihydropterin-6-yl)methyl diphosphate + 4-aminobenzoate = 7,8-dihydropteroate + diphosphate</text>
        <dbReference type="Rhea" id="RHEA:19949"/>
        <dbReference type="ChEBI" id="CHEBI:17836"/>
        <dbReference type="ChEBI" id="CHEBI:17839"/>
        <dbReference type="ChEBI" id="CHEBI:33019"/>
        <dbReference type="ChEBI" id="CHEBI:72950"/>
        <dbReference type="EC" id="2.5.1.15"/>
    </reaction>
</comment>
<name>A0A9D1HLJ5_9FIRM</name>
<dbReference type="GO" id="GO:0046654">
    <property type="term" value="P:tetrahydrofolate biosynthetic process"/>
    <property type="evidence" value="ECO:0007669"/>
    <property type="project" value="TreeGrafter"/>
</dbReference>
<dbReference type="InterPro" id="IPR006390">
    <property type="entry name" value="DHP_synth_dom"/>
</dbReference>
<dbReference type="GO" id="GO:0004156">
    <property type="term" value="F:dihydropteroate synthase activity"/>
    <property type="evidence" value="ECO:0007669"/>
    <property type="project" value="UniProtKB-EC"/>
</dbReference>
<feature type="domain" description="Pterin-binding" evidence="12">
    <location>
        <begin position="150"/>
        <end position="413"/>
    </location>
</feature>
<accession>A0A9D1HLJ5</accession>
<dbReference type="PROSITE" id="PS50972">
    <property type="entry name" value="PTERIN_BINDING"/>
    <property type="match status" value="1"/>
</dbReference>
<comment type="cofactor">
    <cofactor evidence="2">
        <name>Mg(2+)</name>
        <dbReference type="ChEBI" id="CHEBI:18420"/>
    </cofactor>
</comment>
<proteinExistence type="inferred from homology"/>
<dbReference type="InterPro" id="IPR045031">
    <property type="entry name" value="DHP_synth-like"/>
</dbReference>
<dbReference type="Gene3D" id="3.20.20.20">
    <property type="entry name" value="Dihydropteroate synthase-like"/>
    <property type="match status" value="1"/>
</dbReference>
<evidence type="ECO:0000256" key="1">
    <source>
        <dbReference type="ARBA" id="ARBA00000012"/>
    </source>
</evidence>
<evidence type="ECO:0000256" key="7">
    <source>
        <dbReference type="ARBA" id="ARBA00022679"/>
    </source>
</evidence>
<dbReference type="EMBL" id="DVMH01000024">
    <property type="protein sequence ID" value="HIU10556.1"/>
    <property type="molecule type" value="Genomic_DNA"/>
</dbReference>
<dbReference type="AlphaFoldDB" id="A0A9D1HLJ5"/>
<dbReference type="GO" id="GO:0046872">
    <property type="term" value="F:metal ion binding"/>
    <property type="evidence" value="ECO:0007669"/>
    <property type="project" value="UniProtKB-KW"/>
</dbReference>
<protein>
    <recommendedName>
        <fullName evidence="6">Dihydropteroate synthase</fullName>
        <ecNumber evidence="5">2.5.1.15</ecNumber>
    </recommendedName>
    <alternativeName>
        <fullName evidence="11">Dihydropteroate pyrophosphorylase</fullName>
    </alternativeName>
</protein>
<dbReference type="PANTHER" id="PTHR20941:SF1">
    <property type="entry name" value="FOLIC ACID SYNTHESIS PROTEIN FOL1"/>
    <property type="match status" value="1"/>
</dbReference>
<organism evidence="13 14">
    <name type="scientific">Candidatus Avidehalobacter gallistercoris</name>
    <dbReference type="NCBI Taxonomy" id="2840694"/>
    <lineage>
        <taxon>Bacteria</taxon>
        <taxon>Bacillati</taxon>
        <taxon>Bacillota</taxon>
        <taxon>Clostridia</taxon>
        <taxon>Eubacteriales</taxon>
        <taxon>Peptococcaceae</taxon>
        <taxon>Peptococcaceae incertae sedis</taxon>
        <taxon>Candidatus Avidehalobacter</taxon>
    </lineage>
</organism>
<keyword evidence="7 13" id="KW-0808">Transferase</keyword>
<reference evidence="13" key="1">
    <citation type="submission" date="2020-10" db="EMBL/GenBank/DDBJ databases">
        <authorList>
            <person name="Gilroy R."/>
        </authorList>
    </citation>
    <scope>NUCLEOTIDE SEQUENCE</scope>
    <source>
        <strain evidence="13">2830</strain>
    </source>
</reference>
<keyword evidence="10" id="KW-0289">Folate biosynthesis</keyword>
<dbReference type="Pfam" id="PF00809">
    <property type="entry name" value="Pterin_bind"/>
    <property type="match status" value="1"/>
</dbReference>
<dbReference type="GO" id="GO:0005829">
    <property type="term" value="C:cytosol"/>
    <property type="evidence" value="ECO:0007669"/>
    <property type="project" value="TreeGrafter"/>
</dbReference>
<comment type="pathway">
    <text evidence="3">Cofactor biosynthesis; tetrahydrofolate biosynthesis; 7,8-dihydrofolate from 2-amino-4-hydroxy-6-hydroxymethyl-7,8-dihydropteridine diphosphate and 4-aminobenzoate: step 1/2.</text>
</comment>
<dbReference type="NCBIfam" id="TIGR01496">
    <property type="entry name" value="DHPS"/>
    <property type="match status" value="1"/>
</dbReference>
<evidence type="ECO:0000313" key="13">
    <source>
        <dbReference type="EMBL" id="HIU10556.1"/>
    </source>
</evidence>
<dbReference type="PROSITE" id="PS00793">
    <property type="entry name" value="DHPS_2"/>
    <property type="match status" value="1"/>
</dbReference>
<comment type="similarity">
    <text evidence="4">Belongs to the DHPS family.</text>
</comment>
<sequence>MVKTYNTDDFNLVWLADKGGTSMPLLAQELTSIGVGEYAARLMAAKGDFYALRVERLSAPAANILKQECLSKGAECAVNPQTILGEPEYAAAVMMATSRQYRLIMAGLKRQQFGLPQLAEEIDRALAGIARASWQMPLPGGDMLFLGTDTAIMGILNVTPDSFSDGGSYVNTAQAVSHAKQMLADGALIIDVGGESTRPGHQQISEAEEITRIIPVIEQLRVETDAIVSVDTYKPRVARAALAAGAQIINDIWGLQYPGDQQHEMAQLAAEYNCPVIVMHNRERIVDGERQLLADDAACRSDILSDAAAFFRRSRAIAAAAGLPETQLIYDIGFGFGKTPEQNIQLLAKLAGLSVLGQPLLSATSRKSTLGLLTGRDVHEREFATAATMAAAALSGAALVRVHNVAATRDVLAVCRALKQY</sequence>